<name>A0ABN9Q8E8_9DINO</name>
<feature type="compositionally biased region" description="Basic and acidic residues" evidence="1">
    <location>
        <begin position="285"/>
        <end position="294"/>
    </location>
</feature>
<evidence type="ECO:0000256" key="1">
    <source>
        <dbReference type="SAM" id="MobiDB-lite"/>
    </source>
</evidence>
<feature type="region of interest" description="Disordered" evidence="1">
    <location>
        <begin position="270"/>
        <end position="305"/>
    </location>
</feature>
<evidence type="ECO:0000313" key="3">
    <source>
        <dbReference type="Proteomes" id="UP001189429"/>
    </source>
</evidence>
<feature type="non-terminal residue" evidence="2">
    <location>
        <position position="1"/>
    </location>
</feature>
<organism evidence="2 3">
    <name type="scientific">Prorocentrum cordatum</name>
    <dbReference type="NCBI Taxonomy" id="2364126"/>
    <lineage>
        <taxon>Eukaryota</taxon>
        <taxon>Sar</taxon>
        <taxon>Alveolata</taxon>
        <taxon>Dinophyceae</taxon>
        <taxon>Prorocentrales</taxon>
        <taxon>Prorocentraceae</taxon>
        <taxon>Prorocentrum</taxon>
    </lineage>
</organism>
<feature type="non-terminal residue" evidence="2">
    <location>
        <position position="695"/>
    </location>
</feature>
<sequence length="695" mass="77213">AKVLGGIQRGVGTKHKPNITMADANGRLGSICSSAVGGEGLRHGEDDSGARLRDAAVTNGHSIMSILVSNGRSHHTWKDAKGNQHRIDYTPMDSERSQAAADARATLDIETMTKKKNKATMAPHWNMGYGEHIYCYTMAVLEAAQAALPKANAKRNQEYISDETLHVILDRRRPAKMIRKISASPKCHPAVTKLIRREAAATIENLSRGIPKEHISSACTIATQLLATADEVISADNVDNFIPTTWKWLEDTKKLTNFMANRDYDQFLEKSRQQQRLPGEPMGDVSRKSEEATEHSGLNEAAQLRDRDDVTNAYNDAKAALYCREGLAHKGSRMTYSWKGKVNQGMLDTQRSITLANAVIKHRYRHIRQRMTDLTPDILFSARTGGGQHYSADFNHVVVNGLIYKLAQSQDEIDDVMDNVDIPAELHPAIGELMRNGIIIGRHVGNDHITTKLAEARRGTWFYINAEATCPDEVYVDIPSSERIMQQDDEPKAITSTSSVDDVKAAATTEDGDKLDSIITTMLSHLTRSTLSRGLPINAKKSSFMVYANSKKGTRRARQYIASSVSFNSHGSLFQRKAITDTARTHYLEDFALSKMFYNGDTWILTKDGDHNKLESAYSTAARQALGIPHHDVKTKAITNADIIDAAGIPTFQTRLRTQRLRQIGRLVDGCPRELQALIDNDIHNDGKWAQQMTL</sequence>
<comment type="caution">
    <text evidence="2">The sequence shown here is derived from an EMBL/GenBank/DDBJ whole genome shotgun (WGS) entry which is preliminary data.</text>
</comment>
<keyword evidence="3" id="KW-1185">Reference proteome</keyword>
<gene>
    <name evidence="2" type="ORF">PCOR1329_LOCUS7991</name>
</gene>
<dbReference type="EMBL" id="CAUYUJ010002184">
    <property type="protein sequence ID" value="CAK0799595.1"/>
    <property type="molecule type" value="Genomic_DNA"/>
</dbReference>
<proteinExistence type="predicted"/>
<accession>A0ABN9Q8E8</accession>
<evidence type="ECO:0000313" key="2">
    <source>
        <dbReference type="EMBL" id="CAK0799595.1"/>
    </source>
</evidence>
<dbReference type="Proteomes" id="UP001189429">
    <property type="component" value="Unassembled WGS sequence"/>
</dbReference>
<evidence type="ECO:0008006" key="4">
    <source>
        <dbReference type="Google" id="ProtNLM"/>
    </source>
</evidence>
<reference evidence="2" key="1">
    <citation type="submission" date="2023-10" db="EMBL/GenBank/DDBJ databases">
        <authorList>
            <person name="Chen Y."/>
            <person name="Shah S."/>
            <person name="Dougan E. K."/>
            <person name="Thang M."/>
            <person name="Chan C."/>
        </authorList>
    </citation>
    <scope>NUCLEOTIDE SEQUENCE [LARGE SCALE GENOMIC DNA]</scope>
</reference>
<protein>
    <recommendedName>
        <fullName evidence="4">RNA-directed RNA polymerase</fullName>
    </recommendedName>
</protein>